<name>A0A4U8UX64_STECR</name>
<dbReference type="AlphaFoldDB" id="A0A4U8UX64"/>
<feature type="chain" id="PRO_5020369577" evidence="1">
    <location>
        <begin position="16"/>
        <end position="104"/>
    </location>
</feature>
<reference evidence="2 3" key="2">
    <citation type="journal article" date="2019" name="G3 (Bethesda)">
        <title>Hybrid Assembly of the Genome of the Entomopathogenic Nematode Steinernema carpocapsae Identifies the X-Chromosome.</title>
        <authorList>
            <person name="Serra L."/>
            <person name="Macchietto M."/>
            <person name="Macias-Munoz A."/>
            <person name="McGill C.J."/>
            <person name="Rodriguez I.M."/>
            <person name="Rodriguez B."/>
            <person name="Murad R."/>
            <person name="Mortazavi A."/>
        </authorList>
    </citation>
    <scope>NUCLEOTIDE SEQUENCE [LARGE SCALE GENOMIC DNA]</scope>
    <source>
        <strain evidence="2 3">ALL</strain>
    </source>
</reference>
<gene>
    <name evidence="2" type="ORF">L596_004846</name>
</gene>
<comment type="caution">
    <text evidence="2">The sequence shown here is derived from an EMBL/GenBank/DDBJ whole genome shotgun (WGS) entry which is preliminary data.</text>
</comment>
<dbReference type="Proteomes" id="UP000298663">
    <property type="component" value="Chromosome X"/>
</dbReference>
<sequence length="104" mass="11712">MLILNLVSFLVTSTSIFFDDVCRMAPIFFKQIVQGFFKVVVEDVLVIVGCGVVYEPSEESLEHGCSDETIRGSPVEYLHSAVQEKYESSVKQLLSECTIPNFKR</sequence>
<protein>
    <submittedName>
        <fullName evidence="2">Uncharacterized protein</fullName>
    </submittedName>
</protein>
<proteinExistence type="predicted"/>
<accession>A0A4U8UX64</accession>
<evidence type="ECO:0000313" key="3">
    <source>
        <dbReference type="Proteomes" id="UP000298663"/>
    </source>
</evidence>
<keyword evidence="3" id="KW-1185">Reference proteome</keyword>
<reference evidence="2 3" key="1">
    <citation type="journal article" date="2015" name="Genome Biol.">
        <title>Comparative genomics of Steinernema reveals deeply conserved gene regulatory networks.</title>
        <authorList>
            <person name="Dillman A.R."/>
            <person name="Macchietto M."/>
            <person name="Porter C.F."/>
            <person name="Rogers A."/>
            <person name="Williams B."/>
            <person name="Antoshechkin I."/>
            <person name="Lee M.M."/>
            <person name="Goodwin Z."/>
            <person name="Lu X."/>
            <person name="Lewis E.E."/>
            <person name="Goodrich-Blair H."/>
            <person name="Stock S.P."/>
            <person name="Adams B.J."/>
            <person name="Sternberg P.W."/>
            <person name="Mortazavi A."/>
        </authorList>
    </citation>
    <scope>NUCLEOTIDE SEQUENCE [LARGE SCALE GENOMIC DNA]</scope>
    <source>
        <strain evidence="2 3">ALL</strain>
    </source>
</reference>
<organism evidence="2 3">
    <name type="scientific">Steinernema carpocapsae</name>
    <name type="common">Entomopathogenic nematode</name>
    <dbReference type="NCBI Taxonomy" id="34508"/>
    <lineage>
        <taxon>Eukaryota</taxon>
        <taxon>Metazoa</taxon>
        <taxon>Ecdysozoa</taxon>
        <taxon>Nematoda</taxon>
        <taxon>Chromadorea</taxon>
        <taxon>Rhabditida</taxon>
        <taxon>Tylenchina</taxon>
        <taxon>Panagrolaimomorpha</taxon>
        <taxon>Strongyloidoidea</taxon>
        <taxon>Steinernematidae</taxon>
        <taxon>Steinernema</taxon>
    </lineage>
</organism>
<evidence type="ECO:0000313" key="2">
    <source>
        <dbReference type="EMBL" id="TMS38031.1"/>
    </source>
</evidence>
<dbReference type="EMBL" id="AZBU02000001">
    <property type="protein sequence ID" value="TMS38031.1"/>
    <property type="molecule type" value="Genomic_DNA"/>
</dbReference>
<keyword evidence="1" id="KW-0732">Signal</keyword>
<feature type="signal peptide" evidence="1">
    <location>
        <begin position="1"/>
        <end position="15"/>
    </location>
</feature>
<evidence type="ECO:0000256" key="1">
    <source>
        <dbReference type="SAM" id="SignalP"/>
    </source>
</evidence>
<dbReference type="EMBL" id="CM016762">
    <property type="protein sequence ID" value="TMS38031.1"/>
    <property type="molecule type" value="Genomic_DNA"/>
</dbReference>